<dbReference type="Proteomes" id="UP000738349">
    <property type="component" value="Unassembled WGS sequence"/>
</dbReference>
<feature type="non-terminal residue" evidence="2">
    <location>
        <position position="90"/>
    </location>
</feature>
<dbReference type="PANTHER" id="PTHR38788:SF3">
    <property type="entry name" value="CLR5 DOMAIN-CONTAINING PROTEIN"/>
    <property type="match status" value="1"/>
</dbReference>
<comment type="caution">
    <text evidence="2">The sequence shown here is derived from an EMBL/GenBank/DDBJ whole genome shotgun (WGS) entry which is preliminary data.</text>
</comment>
<evidence type="ECO:0000259" key="1">
    <source>
        <dbReference type="Pfam" id="PF14420"/>
    </source>
</evidence>
<dbReference type="InterPro" id="IPR025676">
    <property type="entry name" value="Clr5_dom"/>
</dbReference>
<dbReference type="EMBL" id="JAGMUV010000012">
    <property type="protein sequence ID" value="KAH7137592.1"/>
    <property type="molecule type" value="Genomic_DNA"/>
</dbReference>
<organism evidence="2 3">
    <name type="scientific">Dactylonectria macrodidyma</name>
    <dbReference type="NCBI Taxonomy" id="307937"/>
    <lineage>
        <taxon>Eukaryota</taxon>
        <taxon>Fungi</taxon>
        <taxon>Dikarya</taxon>
        <taxon>Ascomycota</taxon>
        <taxon>Pezizomycotina</taxon>
        <taxon>Sordariomycetes</taxon>
        <taxon>Hypocreomycetidae</taxon>
        <taxon>Hypocreales</taxon>
        <taxon>Nectriaceae</taxon>
        <taxon>Dactylonectria</taxon>
    </lineage>
</organism>
<sequence>WDALRPYITKLYFDESWPLKEVVQTIWDKHGFSATPRMYKYRLQKWGLDKKFKEKEVAQMALLKKQRDAAGKESEFLMQGRPIQWDLVER</sequence>
<feature type="domain" description="Clr5" evidence="1">
    <location>
        <begin position="1"/>
        <end position="50"/>
    </location>
</feature>
<name>A0A9P9EI89_9HYPO</name>
<protein>
    <submittedName>
        <fullName evidence="2">Clr5 domain-containing protein</fullName>
    </submittedName>
</protein>
<dbReference type="OrthoDB" id="5308957at2759"/>
<dbReference type="Pfam" id="PF14420">
    <property type="entry name" value="Clr5"/>
    <property type="match status" value="1"/>
</dbReference>
<feature type="non-terminal residue" evidence="2">
    <location>
        <position position="1"/>
    </location>
</feature>
<gene>
    <name evidence="2" type="ORF">EDB81DRAFT_613477</name>
</gene>
<accession>A0A9P9EI89</accession>
<keyword evidence="3" id="KW-1185">Reference proteome</keyword>
<reference evidence="2" key="1">
    <citation type="journal article" date="2021" name="Nat. Commun.">
        <title>Genetic determinants of endophytism in the Arabidopsis root mycobiome.</title>
        <authorList>
            <person name="Mesny F."/>
            <person name="Miyauchi S."/>
            <person name="Thiergart T."/>
            <person name="Pickel B."/>
            <person name="Atanasova L."/>
            <person name="Karlsson M."/>
            <person name="Huettel B."/>
            <person name="Barry K.W."/>
            <person name="Haridas S."/>
            <person name="Chen C."/>
            <person name="Bauer D."/>
            <person name="Andreopoulos W."/>
            <person name="Pangilinan J."/>
            <person name="LaButti K."/>
            <person name="Riley R."/>
            <person name="Lipzen A."/>
            <person name="Clum A."/>
            <person name="Drula E."/>
            <person name="Henrissat B."/>
            <person name="Kohler A."/>
            <person name="Grigoriev I.V."/>
            <person name="Martin F.M."/>
            <person name="Hacquard S."/>
        </authorList>
    </citation>
    <scope>NUCLEOTIDE SEQUENCE</scope>
    <source>
        <strain evidence="2">MPI-CAGE-AT-0147</strain>
    </source>
</reference>
<proteinExistence type="predicted"/>
<dbReference type="AlphaFoldDB" id="A0A9P9EI89"/>
<evidence type="ECO:0000313" key="3">
    <source>
        <dbReference type="Proteomes" id="UP000738349"/>
    </source>
</evidence>
<dbReference type="PANTHER" id="PTHR38788">
    <property type="entry name" value="CLR5 DOMAIN-CONTAINING PROTEIN"/>
    <property type="match status" value="1"/>
</dbReference>
<evidence type="ECO:0000313" key="2">
    <source>
        <dbReference type="EMBL" id="KAH7137592.1"/>
    </source>
</evidence>